<feature type="compositionally biased region" description="Polar residues" evidence="4">
    <location>
        <begin position="12"/>
        <end position="26"/>
    </location>
</feature>
<protein>
    <submittedName>
        <fullName evidence="6">Calmodulin</fullName>
    </submittedName>
</protein>
<evidence type="ECO:0000259" key="5">
    <source>
        <dbReference type="PROSITE" id="PS50222"/>
    </source>
</evidence>
<dbReference type="PANTHER" id="PTHR23048:SF59">
    <property type="entry name" value="EF-HAND SUPERFAMILY PROTEIN"/>
    <property type="match status" value="1"/>
</dbReference>
<dbReference type="SMART" id="SM00054">
    <property type="entry name" value="EFh"/>
    <property type="match status" value="4"/>
</dbReference>
<dbReference type="Proteomes" id="UP000242188">
    <property type="component" value="Unassembled WGS sequence"/>
</dbReference>
<dbReference type="InterPro" id="IPR018247">
    <property type="entry name" value="EF_Hand_1_Ca_BS"/>
</dbReference>
<dbReference type="OrthoDB" id="26525at2759"/>
<dbReference type="InterPro" id="IPR050230">
    <property type="entry name" value="CALM/Myosin/TropC-like"/>
</dbReference>
<comment type="caution">
    <text evidence="6">The sequence shown here is derived from an EMBL/GenBank/DDBJ whole genome shotgun (WGS) entry which is preliminary data.</text>
</comment>
<feature type="domain" description="EF-hand" evidence="5">
    <location>
        <begin position="29"/>
        <end position="64"/>
    </location>
</feature>
<dbReference type="PANTHER" id="PTHR23048">
    <property type="entry name" value="MYOSIN LIGHT CHAIN 1, 3"/>
    <property type="match status" value="1"/>
</dbReference>
<dbReference type="InterPro" id="IPR002048">
    <property type="entry name" value="EF_hand_dom"/>
</dbReference>
<keyword evidence="7" id="KW-1185">Reference proteome</keyword>
<dbReference type="InterPro" id="IPR011992">
    <property type="entry name" value="EF-hand-dom_pair"/>
</dbReference>
<proteinExistence type="predicted"/>
<dbReference type="Gene3D" id="1.10.238.10">
    <property type="entry name" value="EF-hand"/>
    <property type="match status" value="2"/>
</dbReference>
<reference evidence="6 7" key="1">
    <citation type="journal article" date="2017" name="Nat. Ecol. Evol.">
        <title>Scallop genome provides insights into evolution of bilaterian karyotype and development.</title>
        <authorList>
            <person name="Wang S."/>
            <person name="Zhang J."/>
            <person name="Jiao W."/>
            <person name="Li J."/>
            <person name="Xun X."/>
            <person name="Sun Y."/>
            <person name="Guo X."/>
            <person name="Huan P."/>
            <person name="Dong B."/>
            <person name="Zhang L."/>
            <person name="Hu X."/>
            <person name="Sun X."/>
            <person name="Wang J."/>
            <person name="Zhao C."/>
            <person name="Wang Y."/>
            <person name="Wang D."/>
            <person name="Huang X."/>
            <person name="Wang R."/>
            <person name="Lv J."/>
            <person name="Li Y."/>
            <person name="Zhang Z."/>
            <person name="Liu B."/>
            <person name="Lu W."/>
            <person name="Hui Y."/>
            <person name="Liang J."/>
            <person name="Zhou Z."/>
            <person name="Hou R."/>
            <person name="Li X."/>
            <person name="Liu Y."/>
            <person name="Li H."/>
            <person name="Ning X."/>
            <person name="Lin Y."/>
            <person name="Zhao L."/>
            <person name="Xing Q."/>
            <person name="Dou J."/>
            <person name="Li Y."/>
            <person name="Mao J."/>
            <person name="Guo H."/>
            <person name="Dou H."/>
            <person name="Li T."/>
            <person name="Mu C."/>
            <person name="Jiang W."/>
            <person name="Fu Q."/>
            <person name="Fu X."/>
            <person name="Miao Y."/>
            <person name="Liu J."/>
            <person name="Yu Q."/>
            <person name="Li R."/>
            <person name="Liao H."/>
            <person name="Li X."/>
            <person name="Kong Y."/>
            <person name="Jiang Z."/>
            <person name="Chourrout D."/>
            <person name="Li R."/>
            <person name="Bao Z."/>
        </authorList>
    </citation>
    <scope>NUCLEOTIDE SEQUENCE [LARGE SCALE GENOMIC DNA]</scope>
    <source>
        <strain evidence="6 7">PY_sf001</strain>
    </source>
</reference>
<evidence type="ECO:0000313" key="7">
    <source>
        <dbReference type="Proteomes" id="UP000242188"/>
    </source>
</evidence>
<name>A0A210PEP6_MIZYE</name>
<feature type="region of interest" description="Disordered" evidence="4">
    <location>
        <begin position="1"/>
        <end position="34"/>
    </location>
</feature>
<dbReference type="SUPFAM" id="SSF47473">
    <property type="entry name" value="EF-hand"/>
    <property type="match status" value="1"/>
</dbReference>
<dbReference type="GO" id="GO:0005509">
    <property type="term" value="F:calcium ion binding"/>
    <property type="evidence" value="ECO:0007669"/>
    <property type="project" value="InterPro"/>
</dbReference>
<gene>
    <name evidence="6" type="ORF">KP79_PYT23544</name>
</gene>
<dbReference type="FunFam" id="1.10.238.10:FF:000001">
    <property type="entry name" value="Calmodulin 1"/>
    <property type="match status" value="1"/>
</dbReference>
<keyword evidence="2" id="KW-0106">Calcium</keyword>
<evidence type="ECO:0000256" key="3">
    <source>
        <dbReference type="ARBA" id="ARBA00023179"/>
    </source>
</evidence>
<dbReference type="GO" id="GO:0016460">
    <property type="term" value="C:myosin II complex"/>
    <property type="evidence" value="ECO:0007669"/>
    <property type="project" value="TreeGrafter"/>
</dbReference>
<feature type="domain" description="EF-hand" evidence="5">
    <location>
        <begin position="103"/>
        <end position="138"/>
    </location>
</feature>
<evidence type="ECO:0000313" key="6">
    <source>
        <dbReference type="EMBL" id="OWF34955.1"/>
    </source>
</evidence>
<keyword evidence="3" id="KW-0514">Muscle protein</keyword>
<accession>A0A210PEP6</accession>
<evidence type="ECO:0000256" key="2">
    <source>
        <dbReference type="ARBA" id="ARBA00022837"/>
    </source>
</evidence>
<dbReference type="Pfam" id="PF13499">
    <property type="entry name" value="EF-hand_7"/>
    <property type="match status" value="2"/>
</dbReference>
<dbReference type="PROSITE" id="PS50222">
    <property type="entry name" value="EF_HAND_2"/>
    <property type="match status" value="4"/>
</dbReference>
<sequence length="173" mass="20141">MNFGRRRKEDQPNQQASSQKEQQSPGSKKMREEIKRTFELFDKDKNGKITESELTDVMRALGQNPTTQHVRSIIAEVDKDNDGEIDFEEFVSMMSKKWRDLEKEEDEIKKAFKVFDRNGDGMIEMRELKAVLTGLGERMTEEEFQDLMREADLDGNGVITYEEFSSVLANKFI</sequence>
<feature type="domain" description="EF-hand" evidence="5">
    <location>
        <begin position="65"/>
        <end position="100"/>
    </location>
</feature>
<feature type="domain" description="EF-hand" evidence="5">
    <location>
        <begin position="139"/>
        <end position="173"/>
    </location>
</feature>
<keyword evidence="1" id="KW-0677">Repeat</keyword>
<dbReference type="EMBL" id="NEDP02076746">
    <property type="protein sequence ID" value="OWF34955.1"/>
    <property type="molecule type" value="Genomic_DNA"/>
</dbReference>
<dbReference type="STRING" id="6573.A0A210PEP6"/>
<dbReference type="PROSITE" id="PS00018">
    <property type="entry name" value="EF_HAND_1"/>
    <property type="match status" value="4"/>
</dbReference>
<evidence type="ECO:0000256" key="4">
    <source>
        <dbReference type="SAM" id="MobiDB-lite"/>
    </source>
</evidence>
<evidence type="ECO:0000256" key="1">
    <source>
        <dbReference type="ARBA" id="ARBA00022737"/>
    </source>
</evidence>
<dbReference type="AlphaFoldDB" id="A0A210PEP6"/>
<organism evidence="6 7">
    <name type="scientific">Mizuhopecten yessoensis</name>
    <name type="common">Japanese scallop</name>
    <name type="synonym">Patinopecten yessoensis</name>
    <dbReference type="NCBI Taxonomy" id="6573"/>
    <lineage>
        <taxon>Eukaryota</taxon>
        <taxon>Metazoa</taxon>
        <taxon>Spiralia</taxon>
        <taxon>Lophotrochozoa</taxon>
        <taxon>Mollusca</taxon>
        <taxon>Bivalvia</taxon>
        <taxon>Autobranchia</taxon>
        <taxon>Pteriomorphia</taxon>
        <taxon>Pectinida</taxon>
        <taxon>Pectinoidea</taxon>
        <taxon>Pectinidae</taxon>
        <taxon>Mizuhopecten</taxon>
    </lineage>
</organism>